<organism evidence="3">
    <name type="scientific">uncultured Caudovirales phage</name>
    <dbReference type="NCBI Taxonomy" id="2100421"/>
    <lineage>
        <taxon>Viruses</taxon>
        <taxon>Duplodnaviria</taxon>
        <taxon>Heunggongvirae</taxon>
        <taxon>Uroviricota</taxon>
        <taxon>Caudoviricetes</taxon>
        <taxon>Peduoviridae</taxon>
        <taxon>Maltschvirus</taxon>
        <taxon>Maltschvirus maltsch</taxon>
    </lineage>
</organism>
<sequence>MSKQWKCPNCGAYNDIDRLYCPFDGKEQPKEDPQTANDWKLAEELFMVTSPLMRRSNWADVQVSTKEHWLRVAQKARALLASESALPAVNSQWVSVEDSTAKVIVTRVYGGVEYQHKYGGNRSVFCAEKGSFLKRFNPEENQ</sequence>
<gene>
    <name evidence="2" type="ORF">UFOVP127_129</name>
    <name evidence="3" type="ORF">UFOVP276_235</name>
</gene>
<evidence type="ECO:0000313" key="2">
    <source>
        <dbReference type="EMBL" id="CAB4131511.1"/>
    </source>
</evidence>
<evidence type="ECO:0000313" key="3">
    <source>
        <dbReference type="EMBL" id="CAB4135279.1"/>
    </source>
</evidence>
<keyword evidence="1" id="KW-0479">Metal-binding</keyword>
<accession>A0A6J5LUA4</accession>
<dbReference type="InterPro" id="IPR018527">
    <property type="entry name" value="Rubredoxin_Fe_BS"/>
</dbReference>
<name>A0A6J5LUA4_9CAUD</name>
<reference evidence="3" key="1">
    <citation type="submission" date="2020-04" db="EMBL/GenBank/DDBJ databases">
        <authorList>
            <person name="Chiriac C."/>
            <person name="Salcher M."/>
            <person name="Ghai R."/>
            <person name="Kavagutti S V."/>
        </authorList>
    </citation>
    <scope>NUCLEOTIDE SEQUENCE</scope>
</reference>
<dbReference type="EMBL" id="LR796294">
    <property type="protein sequence ID" value="CAB4135279.1"/>
    <property type="molecule type" value="Genomic_DNA"/>
</dbReference>
<evidence type="ECO:0000256" key="1">
    <source>
        <dbReference type="ARBA" id="ARBA00022723"/>
    </source>
</evidence>
<protein>
    <submittedName>
        <fullName evidence="3">Uncharacterized protein</fullName>
    </submittedName>
</protein>
<dbReference type="EMBL" id="LR796249">
    <property type="protein sequence ID" value="CAB4131511.1"/>
    <property type="molecule type" value="Genomic_DNA"/>
</dbReference>
<dbReference type="PROSITE" id="PS00202">
    <property type="entry name" value="RUBREDOXIN"/>
    <property type="match status" value="1"/>
</dbReference>
<proteinExistence type="predicted"/>
<dbReference type="GO" id="GO:0046872">
    <property type="term" value="F:metal ion binding"/>
    <property type="evidence" value="ECO:0007669"/>
    <property type="project" value="UniProtKB-KW"/>
</dbReference>